<keyword evidence="6" id="KW-1185">Reference proteome</keyword>
<dbReference type="KEGG" id="dnv:108654774"/>
<dbReference type="InterPro" id="IPR000435">
    <property type="entry name" value="Tektins"/>
</dbReference>
<dbReference type="GO" id="GO:0005930">
    <property type="term" value="C:axoneme"/>
    <property type="evidence" value="ECO:0007669"/>
    <property type="project" value="UniProtKB-SubCell"/>
</dbReference>
<comment type="caution">
    <text evidence="5">The sequence shown here is derived from an EMBL/GenBank/DDBJ whole genome shotgun (WGS) entry which is preliminary data.</text>
</comment>
<dbReference type="GO" id="GO:0060294">
    <property type="term" value="P:cilium movement involved in cell motility"/>
    <property type="evidence" value="ECO:0007669"/>
    <property type="project" value="UniProtKB-UniRule"/>
</dbReference>
<name>A0A484BNM5_DRONA</name>
<dbReference type="GO" id="GO:0015630">
    <property type="term" value="C:microtubule cytoskeleton"/>
    <property type="evidence" value="ECO:0007669"/>
    <property type="project" value="UniProtKB-UniRule"/>
</dbReference>
<dbReference type="AlphaFoldDB" id="A0A484BNM5"/>
<dbReference type="EMBL" id="LSRL02000024">
    <property type="protein sequence ID" value="TDG49331.1"/>
    <property type="molecule type" value="Genomic_DNA"/>
</dbReference>
<dbReference type="PANTHER" id="PTHR19960:SF7">
    <property type="entry name" value="TEKTIN"/>
    <property type="match status" value="1"/>
</dbReference>
<dbReference type="Pfam" id="PF03148">
    <property type="entry name" value="Tektin"/>
    <property type="match status" value="1"/>
</dbReference>
<gene>
    <name evidence="5" type="ORF">AWZ03_004199</name>
</gene>
<keyword evidence="2" id="KW-0963">Cytoplasm</keyword>
<sequence>MSFKSVVTMEKPLAHISLADWKYRVGCLSRVANARLADTAVIRRTSRILQNETQIEQKWATHDSNQAMTERIAELDNWYAIISKSAERIDNEIKLLQLEKTLTERELDALAEPIAVISDMISSRDGRLGSEMTYDEPDTEIKNELIIMENNQELLAKCCKTAWEKMNVLADVRTKISIELEDKTEAALLDRAQRELDSNSTYISHKPDPRRLPKNFYSYQSWLDHTKSIKRMAENELADTAAMRESLFVCRQKAITLLQAQQERTEFIIRKRIFETQQARNELEFQLTKMKDGMQAAQKDIEELENSLQEKTNSLKLAETRLENRAQRRNAELCLDTPYDVLCVEVEKQLEIRRCLQEKMDETRANFNLLGQHTQKLTVDLEKKDHALMTDKRTLAIRQAFKDRQKGTEVINPCAQTDYNIQITNTQDIIPKT</sequence>
<dbReference type="GO" id="GO:0060271">
    <property type="term" value="P:cilium assembly"/>
    <property type="evidence" value="ECO:0007669"/>
    <property type="project" value="UniProtKB-UniRule"/>
</dbReference>
<keyword evidence="4" id="KW-0175">Coiled coil</keyword>
<evidence type="ECO:0000256" key="1">
    <source>
        <dbReference type="ARBA" id="ARBA00007209"/>
    </source>
</evidence>
<dbReference type="OMA" id="YAKQWEL"/>
<evidence type="ECO:0000313" key="6">
    <source>
        <dbReference type="Proteomes" id="UP000295192"/>
    </source>
</evidence>
<dbReference type="GO" id="GO:0005634">
    <property type="term" value="C:nucleus"/>
    <property type="evidence" value="ECO:0007669"/>
    <property type="project" value="TreeGrafter"/>
</dbReference>
<protein>
    <recommendedName>
        <fullName evidence="3">Tektin</fullName>
    </recommendedName>
</protein>
<dbReference type="InterPro" id="IPR048256">
    <property type="entry name" value="Tektin-like"/>
</dbReference>
<keyword evidence="3" id="KW-0966">Cell projection</keyword>
<comment type="subcellular location">
    <subcellularLocation>
        <location evidence="3">Cytoplasm</location>
        <location evidence="3">Cytoskeleton</location>
        <location evidence="3">Cilium axoneme</location>
    </subcellularLocation>
</comment>
<evidence type="ECO:0000313" key="5">
    <source>
        <dbReference type="EMBL" id="TDG49331.1"/>
    </source>
</evidence>
<feature type="coiled-coil region" evidence="4">
    <location>
        <begin position="287"/>
        <end position="321"/>
    </location>
</feature>
<dbReference type="STRING" id="7232.A0A484BNM5"/>
<evidence type="ECO:0000256" key="2">
    <source>
        <dbReference type="ARBA" id="ARBA00022490"/>
    </source>
</evidence>
<keyword evidence="3" id="KW-0969">Cilium</keyword>
<proteinExistence type="inferred from homology"/>
<comment type="similarity">
    <text evidence="1 3">Belongs to the tektin family.</text>
</comment>
<reference evidence="5 6" key="1">
    <citation type="journal article" date="2019" name="J. Hered.">
        <title>An Improved Genome Assembly for Drosophila navojoa, the Basal Species in the mojavensis Cluster.</title>
        <authorList>
            <person name="Vanderlinde T."/>
            <person name="Dupim E.G."/>
            <person name="Nazario-Yepiz N.O."/>
            <person name="Carvalho A.B."/>
        </authorList>
    </citation>
    <scope>NUCLEOTIDE SEQUENCE [LARGE SCALE GENOMIC DNA]</scope>
    <source>
        <strain evidence="5">Navoj_Jal97</strain>
        <tissue evidence="5">Whole organism</tissue>
    </source>
</reference>
<evidence type="ECO:0000256" key="4">
    <source>
        <dbReference type="SAM" id="Coils"/>
    </source>
</evidence>
<keyword evidence="3" id="KW-0282">Flagellum</keyword>
<organism evidence="5 6">
    <name type="scientific">Drosophila navojoa</name>
    <name type="common">Fruit fly</name>
    <dbReference type="NCBI Taxonomy" id="7232"/>
    <lineage>
        <taxon>Eukaryota</taxon>
        <taxon>Metazoa</taxon>
        <taxon>Ecdysozoa</taxon>
        <taxon>Arthropoda</taxon>
        <taxon>Hexapoda</taxon>
        <taxon>Insecta</taxon>
        <taxon>Pterygota</taxon>
        <taxon>Neoptera</taxon>
        <taxon>Endopterygota</taxon>
        <taxon>Diptera</taxon>
        <taxon>Brachycera</taxon>
        <taxon>Muscomorpha</taxon>
        <taxon>Ephydroidea</taxon>
        <taxon>Drosophilidae</taxon>
        <taxon>Drosophila</taxon>
    </lineage>
</organism>
<dbReference type="OrthoDB" id="440745at2759"/>
<dbReference type="PANTHER" id="PTHR19960">
    <property type="entry name" value="TEKTIN"/>
    <property type="match status" value="1"/>
</dbReference>
<accession>A0A484BNM5</accession>
<evidence type="ECO:0000256" key="3">
    <source>
        <dbReference type="RuleBase" id="RU367040"/>
    </source>
</evidence>
<dbReference type="Proteomes" id="UP000295192">
    <property type="component" value="Unassembled WGS sequence"/>
</dbReference>